<accession>D6A7W6</accession>
<evidence type="ECO:0000313" key="3">
    <source>
        <dbReference type="Proteomes" id="UP000003824"/>
    </source>
</evidence>
<feature type="region of interest" description="Disordered" evidence="1">
    <location>
        <begin position="168"/>
        <end position="211"/>
    </location>
</feature>
<reference evidence="3" key="1">
    <citation type="submission" date="2008-12" db="EMBL/GenBank/DDBJ databases">
        <title>Annotation of Streptomyces ghanaensis ATCC 14672.</title>
        <authorList>
            <consortium name="The Broad Institute Genome Sequencing Platform"/>
            <consortium name="Broad Institute Microbial Sequencing Center"/>
            <person name="Fischbach M."/>
            <person name="Ward D."/>
            <person name="Young S."/>
            <person name="Kodira C.D."/>
            <person name="Zeng Q."/>
            <person name="Koehrsen M."/>
            <person name="Godfrey P."/>
            <person name="Alvarado L."/>
            <person name="Berlin A.M."/>
            <person name="Borenstein D."/>
            <person name="Chen Z."/>
            <person name="Engels R."/>
            <person name="Freedman E."/>
            <person name="Gellesch M."/>
            <person name="Goldberg J."/>
            <person name="Griggs A."/>
            <person name="Gujja S."/>
            <person name="Heiman D.I."/>
            <person name="Hepburn T.A."/>
            <person name="Howarth C."/>
            <person name="Jen D."/>
            <person name="Larson L."/>
            <person name="Lewis B."/>
            <person name="Mehta T."/>
            <person name="Park D."/>
            <person name="Pearson M."/>
            <person name="Roberts A."/>
            <person name="Saif S."/>
            <person name="Shea T.D."/>
            <person name="Shenoy N."/>
            <person name="Sisk P."/>
            <person name="Stolte C."/>
            <person name="Sykes S.N."/>
            <person name="Walk T."/>
            <person name="White J."/>
            <person name="Yandava C."/>
            <person name="Straight P."/>
            <person name="Clardy J."/>
            <person name="Hung D."/>
            <person name="Kolter R."/>
            <person name="Mekalanos J."/>
            <person name="Walker S."/>
            <person name="Walsh C.T."/>
            <person name="Wieland B.L.C."/>
            <person name="Ilzarbe M."/>
            <person name="Galagan J."/>
            <person name="Nusbaum C."/>
            <person name="Birren B."/>
        </authorList>
    </citation>
    <scope>NUCLEOTIDE SEQUENCE [LARGE SCALE GENOMIC DNA]</scope>
    <source>
        <strain evidence="3">ATCC 14672 / DSM 40746 / JCM 4963 / KCTC 9882 / NRRL B-12104 / FH 1290</strain>
    </source>
</reference>
<evidence type="ECO:0000256" key="1">
    <source>
        <dbReference type="SAM" id="MobiDB-lite"/>
    </source>
</evidence>
<dbReference type="EMBL" id="DS999641">
    <property type="protein sequence ID" value="EFE68046.2"/>
    <property type="molecule type" value="Genomic_DNA"/>
</dbReference>
<gene>
    <name evidence="2" type="ORF">SSFG_03292</name>
</gene>
<dbReference type="AlphaFoldDB" id="D6A7W6"/>
<organism evidence="2 3">
    <name type="scientific">Streptomyces viridosporus (strain ATCC 14672 / DSM 40746 / JCM 4963 / KCTC 9882 / NRRL B-12104 / FH 1290)</name>
    <name type="common">Streptomyces ghanaensis</name>
    <dbReference type="NCBI Taxonomy" id="566461"/>
    <lineage>
        <taxon>Bacteria</taxon>
        <taxon>Bacillati</taxon>
        <taxon>Actinomycetota</taxon>
        <taxon>Actinomycetes</taxon>
        <taxon>Kitasatosporales</taxon>
        <taxon>Streptomycetaceae</taxon>
        <taxon>Streptomyces</taxon>
    </lineage>
</organism>
<dbReference type="Proteomes" id="UP000003824">
    <property type="component" value="Unassembled WGS sequence"/>
</dbReference>
<proteinExistence type="predicted"/>
<sequence length="211" mass="23009">MRRLGLKSGAFHAVTLLPARAHGGAEDHFTSRDCWRHRMPRFGYGEPHHRVTAVKNGSATHLTKYRRIADKETKGDAVPCGTCTPPLGNRLCRASSRARSCGTGQEQREVPATLAPPARCVEALWQPFEDQGRDRLAAGDQWEEDGIVFSSAVGKPLDAVDVRRTLSRTLTGSTPKSGHPGSPGTASCPCSRKAVVTRMDRQTEQARQLLT</sequence>
<evidence type="ECO:0000313" key="2">
    <source>
        <dbReference type="EMBL" id="EFE68046.2"/>
    </source>
</evidence>
<protein>
    <submittedName>
        <fullName evidence="2">Predicted protein</fullName>
    </submittedName>
</protein>
<name>D6A7W6_STRV1</name>